<dbReference type="Proteomes" id="UP001597251">
    <property type="component" value="Unassembled WGS sequence"/>
</dbReference>
<evidence type="ECO:0000313" key="3">
    <source>
        <dbReference type="Proteomes" id="UP001597251"/>
    </source>
</evidence>
<protein>
    <submittedName>
        <fullName evidence="2">DUF975 family protein</fullName>
    </submittedName>
</protein>
<sequence length="262" mass="30399">MNNTNYRKVSLLEVRKQARQTFRKDIKENIALNIFPIIMRFIGMYFMVKIYTQWFSNLGINISNTQQATEQLTKIMQKMSSSPEAASKYVLTLTPATSLAIYAFTLFFLMICIGVSYALVDYMRNPDLQINALKGSLQVFSSQYFFPVVMLLVILGFFVEAGLAIYIIPGIWFMLMFSQIFLVFKDNLNTTDKWSLRSAFSSFNGSSRLMRGYKFSLLLLGIEFFLWEILNLMTSELLSIWLHPYEQLTLAAFYQKITESKE</sequence>
<feature type="transmembrane region" description="Helical" evidence="1">
    <location>
        <begin position="141"/>
        <end position="159"/>
    </location>
</feature>
<proteinExistence type="predicted"/>
<keyword evidence="1" id="KW-1133">Transmembrane helix</keyword>
<dbReference type="InterPro" id="IPR010380">
    <property type="entry name" value="DUF975"/>
</dbReference>
<keyword evidence="1" id="KW-0472">Membrane</keyword>
<feature type="transmembrane region" description="Helical" evidence="1">
    <location>
        <begin position="99"/>
        <end position="120"/>
    </location>
</feature>
<dbReference type="PANTHER" id="PTHR40076">
    <property type="entry name" value="MEMBRANE PROTEIN-RELATED"/>
    <property type="match status" value="1"/>
</dbReference>
<comment type="caution">
    <text evidence="2">The sequence shown here is derived from an EMBL/GenBank/DDBJ whole genome shotgun (WGS) entry which is preliminary data.</text>
</comment>
<evidence type="ECO:0000313" key="2">
    <source>
        <dbReference type="EMBL" id="MFD1417429.1"/>
    </source>
</evidence>
<feature type="transmembrane region" description="Helical" evidence="1">
    <location>
        <begin position="30"/>
        <end position="48"/>
    </location>
</feature>
<name>A0ABW4BQF8_9LACO</name>
<keyword evidence="3" id="KW-1185">Reference proteome</keyword>
<organism evidence="2 3">
    <name type="scientific">Companilactobacillus keshanensis</name>
    <dbReference type="NCBI Taxonomy" id="2486003"/>
    <lineage>
        <taxon>Bacteria</taxon>
        <taxon>Bacillati</taxon>
        <taxon>Bacillota</taxon>
        <taxon>Bacilli</taxon>
        <taxon>Lactobacillales</taxon>
        <taxon>Lactobacillaceae</taxon>
        <taxon>Companilactobacillus</taxon>
    </lineage>
</organism>
<feature type="transmembrane region" description="Helical" evidence="1">
    <location>
        <begin position="165"/>
        <end position="184"/>
    </location>
</feature>
<dbReference type="Pfam" id="PF06161">
    <property type="entry name" value="DUF975"/>
    <property type="match status" value="1"/>
</dbReference>
<accession>A0ABW4BQF8</accession>
<keyword evidence="1" id="KW-0812">Transmembrane</keyword>
<reference evidence="3" key="1">
    <citation type="journal article" date="2019" name="Int. J. Syst. Evol. Microbiol.">
        <title>The Global Catalogue of Microorganisms (GCM) 10K type strain sequencing project: providing services to taxonomists for standard genome sequencing and annotation.</title>
        <authorList>
            <consortium name="The Broad Institute Genomics Platform"/>
            <consortium name="The Broad Institute Genome Sequencing Center for Infectious Disease"/>
            <person name="Wu L."/>
            <person name="Ma J."/>
        </authorList>
    </citation>
    <scope>NUCLEOTIDE SEQUENCE [LARGE SCALE GENOMIC DNA]</scope>
    <source>
        <strain evidence="3">CCM 8936</strain>
    </source>
</reference>
<gene>
    <name evidence="2" type="ORF">ACFQ42_01480</name>
</gene>
<dbReference type="EMBL" id="JBHTOI010000004">
    <property type="protein sequence ID" value="MFD1417429.1"/>
    <property type="molecule type" value="Genomic_DNA"/>
</dbReference>
<dbReference type="RefSeq" id="WP_125675048.1">
    <property type="nucleotide sequence ID" value="NZ_JBHTOI010000004.1"/>
</dbReference>
<dbReference type="PANTHER" id="PTHR40076:SF1">
    <property type="entry name" value="MEMBRANE PROTEIN"/>
    <property type="match status" value="1"/>
</dbReference>
<evidence type="ECO:0000256" key="1">
    <source>
        <dbReference type="SAM" id="Phobius"/>
    </source>
</evidence>